<organism evidence="7">
    <name type="scientific">Streptomyces sp. NBC_00003</name>
    <dbReference type="NCBI Taxonomy" id="2903608"/>
    <lineage>
        <taxon>Bacteria</taxon>
        <taxon>Bacillati</taxon>
        <taxon>Actinomycetota</taxon>
        <taxon>Actinomycetes</taxon>
        <taxon>Kitasatosporales</taxon>
        <taxon>Streptomycetaceae</taxon>
        <taxon>Streptomyces</taxon>
    </lineage>
</organism>
<dbReference type="InterPro" id="IPR000794">
    <property type="entry name" value="Beta-ketoacyl_synthase"/>
</dbReference>
<dbReference type="GO" id="GO:0006633">
    <property type="term" value="P:fatty acid biosynthetic process"/>
    <property type="evidence" value="ECO:0007669"/>
    <property type="project" value="TreeGrafter"/>
</dbReference>
<keyword evidence="3" id="KW-0012">Acyltransferase</keyword>
<accession>A0AAU2V0L7</accession>
<feature type="domain" description="Beta-ketoacyl synthase C-terminal" evidence="6">
    <location>
        <begin position="279"/>
        <end position="358"/>
    </location>
</feature>
<proteinExistence type="inferred from homology"/>
<comment type="similarity">
    <text evidence="1 4">Belongs to the thiolase-like superfamily. Beta-ketoacyl-ACP synthases family.</text>
</comment>
<evidence type="ECO:0000259" key="6">
    <source>
        <dbReference type="Pfam" id="PF02801"/>
    </source>
</evidence>
<dbReference type="InterPro" id="IPR016039">
    <property type="entry name" value="Thiolase-like"/>
</dbReference>
<evidence type="ECO:0000313" key="7">
    <source>
        <dbReference type="EMBL" id="WTW60970.1"/>
    </source>
</evidence>
<dbReference type="SUPFAM" id="SSF53901">
    <property type="entry name" value="Thiolase-like"/>
    <property type="match status" value="2"/>
</dbReference>
<feature type="domain" description="Beta-ketoacyl synthase-like N-terminal" evidence="5">
    <location>
        <begin position="87"/>
        <end position="233"/>
    </location>
</feature>
<dbReference type="Pfam" id="PF02801">
    <property type="entry name" value="Ketoacyl-synt_C"/>
    <property type="match status" value="1"/>
</dbReference>
<evidence type="ECO:0000256" key="3">
    <source>
        <dbReference type="ARBA" id="ARBA00023315"/>
    </source>
</evidence>
<dbReference type="AlphaFoldDB" id="A0AAU2V0L7"/>
<dbReference type="InterPro" id="IPR014031">
    <property type="entry name" value="Ketoacyl_synth_C"/>
</dbReference>
<dbReference type="PANTHER" id="PTHR11712:SF322">
    <property type="entry name" value="POLYKETIDE BETA-KETOACYL SYNTHASE 2-RELATED"/>
    <property type="match status" value="1"/>
</dbReference>
<evidence type="ECO:0000256" key="1">
    <source>
        <dbReference type="ARBA" id="ARBA00008467"/>
    </source>
</evidence>
<gene>
    <name evidence="7" type="ORF">OG549_10075</name>
</gene>
<dbReference type="Gene3D" id="3.40.47.10">
    <property type="match status" value="2"/>
</dbReference>
<evidence type="ECO:0000256" key="2">
    <source>
        <dbReference type="ARBA" id="ARBA00022679"/>
    </source>
</evidence>
<dbReference type="Pfam" id="PF00109">
    <property type="entry name" value="ketoacyl-synt"/>
    <property type="match status" value="1"/>
</dbReference>
<dbReference type="InterPro" id="IPR014030">
    <property type="entry name" value="Ketoacyl_synth_N"/>
</dbReference>
<protein>
    <submittedName>
        <fullName evidence="7">Uncharacterized protein</fullName>
    </submittedName>
</protein>
<sequence>MNTMTTTTTPTESTLPAVPAVDILHCGVFSAAGQGLEPLAAALSGRASVAPADPAALPGAELAGAQGPFPLEIRPVAGPQPAEILGRKGLRGLTRTDQLAMAACTVTLEALAEHGAALPADRTGVVLGSSVGSARAWGEFTRDTFVQEAPYFVNPSHFPGTLMNAAAGRTAIRHGLTGVNATVSGGPLAALHAFRYARNALLNGHAERLLTGAVEELSAQNAWAWHRSGALKPGVPLGEGGAVFALQPRSSTDDGVRPLARLLACDTGFADPARGPLHAARRLADCVRAALLRSEVAHEDVSVVAPGAAGRRGWGAVEERALRTVFADGAEPYRLAIQPVLGETNGAGGALQLAAVLARWQDPAADTEGERAAVLTSLGTDGSVGCAVVVRPEAD</sequence>
<evidence type="ECO:0000259" key="5">
    <source>
        <dbReference type="Pfam" id="PF00109"/>
    </source>
</evidence>
<reference evidence="7" key="1">
    <citation type="submission" date="2022-10" db="EMBL/GenBank/DDBJ databases">
        <title>The complete genomes of actinobacterial strains from the NBC collection.</title>
        <authorList>
            <person name="Joergensen T.S."/>
            <person name="Alvarez Arevalo M."/>
            <person name="Sterndorff E.B."/>
            <person name="Faurdal D."/>
            <person name="Vuksanovic O."/>
            <person name="Mourched A.-S."/>
            <person name="Charusanti P."/>
            <person name="Shaw S."/>
            <person name="Blin K."/>
            <person name="Weber T."/>
        </authorList>
    </citation>
    <scope>NUCLEOTIDE SEQUENCE</scope>
    <source>
        <strain evidence="7">NBC_00003</strain>
    </source>
</reference>
<dbReference type="GO" id="GO:0004315">
    <property type="term" value="F:3-oxoacyl-[acyl-carrier-protein] synthase activity"/>
    <property type="evidence" value="ECO:0007669"/>
    <property type="project" value="TreeGrafter"/>
</dbReference>
<dbReference type="PANTHER" id="PTHR11712">
    <property type="entry name" value="POLYKETIDE SYNTHASE-RELATED"/>
    <property type="match status" value="1"/>
</dbReference>
<name>A0AAU2V0L7_9ACTN</name>
<keyword evidence="2 4" id="KW-0808">Transferase</keyword>
<dbReference type="EMBL" id="CP108318">
    <property type="protein sequence ID" value="WTW60970.1"/>
    <property type="molecule type" value="Genomic_DNA"/>
</dbReference>
<evidence type="ECO:0000256" key="4">
    <source>
        <dbReference type="RuleBase" id="RU003694"/>
    </source>
</evidence>